<dbReference type="InterPro" id="IPR011032">
    <property type="entry name" value="GroES-like_sf"/>
</dbReference>
<reference evidence="1 2" key="1">
    <citation type="submission" date="2016-10" db="EMBL/GenBank/DDBJ databases">
        <title>Genome sequence of Planktotalea frisia SH6-1.</title>
        <authorList>
            <person name="Poehlein A."/>
            <person name="Bakenhus I."/>
            <person name="Voget S."/>
            <person name="Brinkhoff T."/>
            <person name="Simon M."/>
        </authorList>
    </citation>
    <scope>NUCLEOTIDE SEQUENCE [LARGE SCALE GENOMIC DNA]</scope>
    <source>
        <strain evidence="1 2">SH6-1</strain>
    </source>
</reference>
<organism evidence="1 2">
    <name type="scientific">Planktotalea frisia</name>
    <dbReference type="NCBI Taxonomy" id="696762"/>
    <lineage>
        <taxon>Bacteria</taxon>
        <taxon>Pseudomonadati</taxon>
        <taxon>Pseudomonadota</taxon>
        <taxon>Alphaproteobacteria</taxon>
        <taxon>Rhodobacterales</taxon>
        <taxon>Paracoccaceae</taxon>
        <taxon>Planktotalea</taxon>
    </lineage>
</organism>
<sequence length="361" mass="39557">MTEITELWTNRADLRETKTVTRSAPELREGEVLMKIEKVGLTANNVSYAVTGDSIGYWGYFPADETWGKVPAWGFAHVVDSNCAEIESGERVWGFFPLASHVVLRPGKVKPARFVDTAEHRAALPPMYNGYMRTGPEPEILSQFEDERCILFPLFATSYILYDFLIDNDFFGADQVLIGSASSKTGFGLAHLLFNDKSLDKRVVGLTSTGNAVFCEKLGCFDEITVYGTENELDPSTKSVFVDMSGDRPLTVRIHEHFTDNLLATWVVGATHWEDGGKPPAGLPGAKPTFFFAPTHMGKRDKEWGPGKFWEKAFTASIEVTQDTASTLVIVAQSGADAAAASWLGLLDNKVPGSTGLIVSI</sequence>
<proteinExistence type="predicted"/>
<gene>
    <name evidence="1" type="ORF">PFRI_27460</name>
</gene>
<dbReference type="AlphaFoldDB" id="A0A1L9NUR7"/>
<dbReference type="STRING" id="696762.PFRI_27460"/>
<dbReference type="InterPro" id="IPR021276">
    <property type="entry name" value="DUF2855"/>
</dbReference>
<dbReference type="Gene3D" id="3.90.180.10">
    <property type="entry name" value="Medium-chain alcohol dehydrogenases, catalytic domain"/>
    <property type="match status" value="1"/>
</dbReference>
<evidence type="ECO:0000313" key="1">
    <source>
        <dbReference type="EMBL" id="OJI92971.1"/>
    </source>
</evidence>
<dbReference type="EMBL" id="MLCB01000159">
    <property type="protein sequence ID" value="OJI92971.1"/>
    <property type="molecule type" value="Genomic_DNA"/>
</dbReference>
<dbReference type="SUPFAM" id="SSF50129">
    <property type="entry name" value="GroES-like"/>
    <property type="match status" value="1"/>
</dbReference>
<name>A0A1L9NUR7_9RHOB</name>
<dbReference type="Proteomes" id="UP000184514">
    <property type="component" value="Unassembled WGS sequence"/>
</dbReference>
<dbReference type="OrthoDB" id="8953110at2"/>
<comment type="caution">
    <text evidence="1">The sequence shown here is derived from an EMBL/GenBank/DDBJ whole genome shotgun (WGS) entry which is preliminary data.</text>
</comment>
<protein>
    <recommendedName>
        <fullName evidence="3">DUF2855 domain-containing protein</fullName>
    </recommendedName>
</protein>
<evidence type="ECO:0008006" key="3">
    <source>
        <dbReference type="Google" id="ProtNLM"/>
    </source>
</evidence>
<keyword evidence="2" id="KW-1185">Reference proteome</keyword>
<dbReference type="RefSeq" id="WP_072631275.1">
    <property type="nucleotide sequence ID" value="NZ_MLCB01000159.1"/>
</dbReference>
<dbReference type="Pfam" id="PF11017">
    <property type="entry name" value="DUF2855"/>
    <property type="match status" value="1"/>
</dbReference>
<accession>A0A1L9NUR7</accession>
<evidence type="ECO:0000313" key="2">
    <source>
        <dbReference type="Proteomes" id="UP000184514"/>
    </source>
</evidence>